<keyword evidence="2" id="KW-1185">Reference proteome</keyword>
<dbReference type="Proteomes" id="UP000612899">
    <property type="component" value="Unassembled WGS sequence"/>
</dbReference>
<sequence length="279" mass="30020">MLDSNSGGTARRSLLKTAATALGTAGLGALGSVVAFPATPASAAVPPGSVQKSSIYNFDLYYTATNTSIPESGSWWFNPDFHYRLEQWLASLCAANTTIWHPKGKIHHVGTYGEPNEFPAHPAARAIDLNSIWVQKASSTGVSREVDFYGGHQAGGAVRQRYWATVASLSGWFRHVLHYYDGGSHTTHVHVDNWVSGNAPSIFSTSSGTQVSMVQACLTYIWKRPVPIDRSWSNGGQTDIQSRWVLNSVLGLSGGLTTSQSNWQAFLAGSRRTGFGIGS</sequence>
<comment type="caution">
    <text evidence="1">The sequence shown here is derived from an EMBL/GenBank/DDBJ whole genome shotgun (WGS) entry which is preliminary data.</text>
</comment>
<dbReference type="PROSITE" id="PS51318">
    <property type="entry name" value="TAT"/>
    <property type="match status" value="1"/>
</dbReference>
<gene>
    <name evidence="1" type="ORF">Rhe02_56160</name>
</gene>
<dbReference type="AlphaFoldDB" id="A0A8J3QD20"/>
<organism evidence="1 2">
    <name type="scientific">Rhizocola hellebori</name>
    <dbReference type="NCBI Taxonomy" id="1392758"/>
    <lineage>
        <taxon>Bacteria</taxon>
        <taxon>Bacillati</taxon>
        <taxon>Actinomycetota</taxon>
        <taxon>Actinomycetes</taxon>
        <taxon>Micromonosporales</taxon>
        <taxon>Micromonosporaceae</taxon>
        <taxon>Rhizocola</taxon>
    </lineage>
</organism>
<dbReference type="InterPro" id="IPR006311">
    <property type="entry name" value="TAT_signal"/>
</dbReference>
<reference evidence="1" key="1">
    <citation type="submission" date="2021-01" db="EMBL/GenBank/DDBJ databases">
        <title>Whole genome shotgun sequence of Rhizocola hellebori NBRC 109834.</title>
        <authorList>
            <person name="Komaki H."/>
            <person name="Tamura T."/>
        </authorList>
    </citation>
    <scope>NUCLEOTIDE SEQUENCE</scope>
    <source>
        <strain evidence="1">NBRC 109834</strain>
    </source>
</reference>
<dbReference type="RefSeq" id="WP_203911334.1">
    <property type="nucleotide sequence ID" value="NZ_BONY01000037.1"/>
</dbReference>
<protein>
    <submittedName>
        <fullName evidence="1">Uncharacterized protein</fullName>
    </submittedName>
</protein>
<dbReference type="EMBL" id="BONY01000037">
    <property type="protein sequence ID" value="GIH07549.1"/>
    <property type="molecule type" value="Genomic_DNA"/>
</dbReference>
<evidence type="ECO:0000313" key="1">
    <source>
        <dbReference type="EMBL" id="GIH07549.1"/>
    </source>
</evidence>
<name>A0A8J3QD20_9ACTN</name>
<proteinExistence type="predicted"/>
<evidence type="ECO:0000313" key="2">
    <source>
        <dbReference type="Proteomes" id="UP000612899"/>
    </source>
</evidence>
<accession>A0A8J3QD20</accession>